<evidence type="ECO:0000256" key="3">
    <source>
        <dbReference type="ARBA" id="ARBA00022692"/>
    </source>
</evidence>
<dbReference type="Pfam" id="PF24160">
    <property type="entry name" value="UVB_sens_C"/>
    <property type="match status" value="1"/>
</dbReference>
<dbReference type="InterPro" id="IPR006968">
    <property type="entry name" value="RUS_fam"/>
</dbReference>
<dbReference type="PANTHER" id="PTHR12770:SF31">
    <property type="entry name" value="RUS FAMILY MEMBER 1"/>
    <property type="match status" value="1"/>
</dbReference>
<evidence type="ECO:0000256" key="4">
    <source>
        <dbReference type="ARBA" id="ARBA00022989"/>
    </source>
</evidence>
<evidence type="ECO:0000259" key="6">
    <source>
        <dbReference type="Pfam" id="PF04884"/>
    </source>
</evidence>
<dbReference type="InterPro" id="IPR055412">
    <property type="entry name" value="UVB_sens_C"/>
</dbReference>
<feature type="domain" description="Protein root UVB sensitive/RUS" evidence="6">
    <location>
        <begin position="36"/>
        <end position="296"/>
    </location>
</feature>
<protein>
    <recommendedName>
        <fullName evidence="10">DUF647 domain-containing protein</fullName>
    </recommendedName>
</protein>
<evidence type="ECO:0000313" key="8">
    <source>
        <dbReference type="EMBL" id="KAK0514773.1"/>
    </source>
</evidence>
<evidence type="ECO:0008006" key="10">
    <source>
        <dbReference type="Google" id="ProtNLM"/>
    </source>
</evidence>
<evidence type="ECO:0000256" key="2">
    <source>
        <dbReference type="ARBA" id="ARBA00007558"/>
    </source>
</evidence>
<comment type="similarity">
    <text evidence="2">Belongs to the RUS1 family.</text>
</comment>
<keyword evidence="9" id="KW-1185">Reference proteome</keyword>
<feature type="domain" description="Root UVB sensitive protein C-terminal" evidence="7">
    <location>
        <begin position="358"/>
        <end position="457"/>
    </location>
</feature>
<proteinExistence type="inferred from homology"/>
<keyword evidence="3" id="KW-0812">Transmembrane</keyword>
<sequence length="477" mass="51912">MAVDKYNIVETDEAGVEAATYICSDAGQRIDVIRPEKRTSLLGQLLAIFLPAGYPHSVTNDYMWYDQTLLHPLYLQSPCASKGLTMYLPQDSLQAFSSSIAGLLSSRAVLEGVGVGDASASPTAALLLSVLQDSTGRIATILFAHKLGTALEPECKMYRLAADIFNDTAMVLDCLSPALSKVPRVILLSFSSILRALCGVAAGSSKASLSAHFAKWGNLGELNAKDSSQETVISLLGMLTGSVVVAYVSSSMATWTCLVLLLSVHLATNHAAVRSVSMRSLNRQRANIVLSNLLHDKRALTPDEVSFEERIFEWDGVLRWKGSAPIAKARIGVSLRCLLSSLAPAHDVTGAISDENLVLQHLTRIYSLESFLLWYDARRKVAYIVLKEQASSRSQLKAWALALWIAHRLEDGHATGATIDKIIELLESSLIEICNQWDDCIERLKAAGWDMDNASLETTSAIRIRLHAEGILSKSNI</sequence>
<evidence type="ECO:0000256" key="5">
    <source>
        <dbReference type="ARBA" id="ARBA00023136"/>
    </source>
</evidence>
<comment type="subcellular location">
    <subcellularLocation>
        <location evidence="1">Membrane</location>
    </subcellularLocation>
</comment>
<dbReference type="AlphaFoldDB" id="A0AA39R4L8"/>
<dbReference type="PANTHER" id="PTHR12770">
    <property type="entry name" value="RUS1 FAMILY PROTEIN C16ORF58"/>
    <property type="match status" value="1"/>
</dbReference>
<evidence type="ECO:0000259" key="7">
    <source>
        <dbReference type="Pfam" id="PF24160"/>
    </source>
</evidence>
<dbReference type="Proteomes" id="UP001166286">
    <property type="component" value="Unassembled WGS sequence"/>
</dbReference>
<reference evidence="8" key="1">
    <citation type="submission" date="2023-03" db="EMBL/GenBank/DDBJ databases">
        <title>Complete genome of Cladonia borealis.</title>
        <authorList>
            <person name="Park H."/>
        </authorList>
    </citation>
    <scope>NUCLEOTIDE SEQUENCE</scope>
    <source>
        <strain evidence="8">ANT050790</strain>
    </source>
</reference>
<dbReference type="InterPro" id="IPR054549">
    <property type="entry name" value="UVB_sens_RUS_dom"/>
</dbReference>
<dbReference type="EMBL" id="JAFEKC020000005">
    <property type="protein sequence ID" value="KAK0514773.1"/>
    <property type="molecule type" value="Genomic_DNA"/>
</dbReference>
<evidence type="ECO:0000313" key="9">
    <source>
        <dbReference type="Proteomes" id="UP001166286"/>
    </source>
</evidence>
<name>A0AA39R4L8_9LECA</name>
<dbReference type="GO" id="GO:0016020">
    <property type="term" value="C:membrane"/>
    <property type="evidence" value="ECO:0007669"/>
    <property type="project" value="UniProtKB-SubCell"/>
</dbReference>
<keyword evidence="5" id="KW-0472">Membrane</keyword>
<keyword evidence="4" id="KW-1133">Transmembrane helix</keyword>
<organism evidence="8 9">
    <name type="scientific">Cladonia borealis</name>
    <dbReference type="NCBI Taxonomy" id="184061"/>
    <lineage>
        <taxon>Eukaryota</taxon>
        <taxon>Fungi</taxon>
        <taxon>Dikarya</taxon>
        <taxon>Ascomycota</taxon>
        <taxon>Pezizomycotina</taxon>
        <taxon>Lecanoromycetes</taxon>
        <taxon>OSLEUM clade</taxon>
        <taxon>Lecanoromycetidae</taxon>
        <taxon>Lecanorales</taxon>
        <taxon>Lecanorineae</taxon>
        <taxon>Cladoniaceae</taxon>
        <taxon>Cladonia</taxon>
    </lineage>
</organism>
<dbReference type="Pfam" id="PF04884">
    <property type="entry name" value="UVB_sens_prot"/>
    <property type="match status" value="1"/>
</dbReference>
<evidence type="ECO:0000256" key="1">
    <source>
        <dbReference type="ARBA" id="ARBA00004370"/>
    </source>
</evidence>
<gene>
    <name evidence="8" type="ORF">JMJ35_003390</name>
</gene>
<accession>A0AA39R4L8</accession>
<comment type="caution">
    <text evidence="8">The sequence shown here is derived from an EMBL/GenBank/DDBJ whole genome shotgun (WGS) entry which is preliminary data.</text>
</comment>